<evidence type="ECO:0000256" key="4">
    <source>
        <dbReference type="ARBA" id="ARBA00022821"/>
    </source>
</evidence>
<sequence length="229" mass="27020">MRHGFISAHLSNRHNNFDFQKYIQRSLEEDFKTLVGISSAFPAMWFVVAVFMLVDVYGWHVYLWLSYVPLLTKLEYIVAKMALQIKEQNNVIIGTPLVQLNDDLFWFRKPRFVLVLLHYTLFLNAFELAFFVWVTAQFGVESCYHEHKVIIVTRIFLAYITLPLYALVTQMGSQFKGKILEDNMAGILKQWHNELKITDFSNRWDNKEQIVELEESSSRAYRRDSDYGT</sequence>
<comment type="caution">
    <text evidence="9">The sequence shown here is derived from an EMBL/GenBank/DDBJ whole genome shotgun (WGS) entry which is preliminary data.</text>
</comment>
<feature type="transmembrane region" description="Helical" evidence="8">
    <location>
        <begin position="34"/>
        <end position="53"/>
    </location>
</feature>
<keyword evidence="10" id="KW-1185">Reference proteome</keyword>
<evidence type="ECO:0000256" key="1">
    <source>
        <dbReference type="ARBA" id="ARBA00004141"/>
    </source>
</evidence>
<keyword evidence="3 8" id="KW-0812">Transmembrane</keyword>
<name>A0AAW1WAH1_RUBAR</name>
<dbReference type="PANTHER" id="PTHR31942:SF59">
    <property type="entry name" value="MLO-LIKE PROTEIN"/>
    <property type="match status" value="1"/>
</dbReference>
<dbReference type="InterPro" id="IPR004326">
    <property type="entry name" value="Mlo"/>
</dbReference>
<feature type="transmembrane region" description="Helical" evidence="8">
    <location>
        <begin position="112"/>
        <end position="136"/>
    </location>
</feature>
<organism evidence="9 10">
    <name type="scientific">Rubus argutus</name>
    <name type="common">Southern blackberry</name>
    <dbReference type="NCBI Taxonomy" id="59490"/>
    <lineage>
        <taxon>Eukaryota</taxon>
        <taxon>Viridiplantae</taxon>
        <taxon>Streptophyta</taxon>
        <taxon>Embryophyta</taxon>
        <taxon>Tracheophyta</taxon>
        <taxon>Spermatophyta</taxon>
        <taxon>Magnoliopsida</taxon>
        <taxon>eudicotyledons</taxon>
        <taxon>Gunneridae</taxon>
        <taxon>Pentapetalae</taxon>
        <taxon>rosids</taxon>
        <taxon>fabids</taxon>
        <taxon>Rosales</taxon>
        <taxon>Rosaceae</taxon>
        <taxon>Rosoideae</taxon>
        <taxon>Rosoideae incertae sedis</taxon>
        <taxon>Rubus</taxon>
    </lineage>
</organism>
<reference evidence="9 10" key="1">
    <citation type="journal article" date="2023" name="G3 (Bethesda)">
        <title>A chromosome-length genome assembly and annotation of blackberry (Rubus argutus, cv. 'Hillquist').</title>
        <authorList>
            <person name="Bruna T."/>
            <person name="Aryal R."/>
            <person name="Dudchenko O."/>
            <person name="Sargent D.J."/>
            <person name="Mead D."/>
            <person name="Buti M."/>
            <person name="Cavallini A."/>
            <person name="Hytonen T."/>
            <person name="Andres J."/>
            <person name="Pham M."/>
            <person name="Weisz D."/>
            <person name="Mascagni F."/>
            <person name="Usai G."/>
            <person name="Natali L."/>
            <person name="Bassil N."/>
            <person name="Fernandez G.E."/>
            <person name="Lomsadze A."/>
            <person name="Armour M."/>
            <person name="Olukolu B."/>
            <person name="Poorten T."/>
            <person name="Britton C."/>
            <person name="Davik J."/>
            <person name="Ashrafi H."/>
            <person name="Aiden E.L."/>
            <person name="Borodovsky M."/>
            <person name="Worthington M."/>
        </authorList>
    </citation>
    <scope>NUCLEOTIDE SEQUENCE [LARGE SCALE GENOMIC DNA]</scope>
    <source>
        <strain evidence="9">PI 553951</strain>
    </source>
</reference>
<gene>
    <name evidence="9" type="ORF">M0R45_029414</name>
</gene>
<dbReference type="EMBL" id="JBEDUW010000006">
    <property type="protein sequence ID" value="KAK9920876.1"/>
    <property type="molecule type" value="Genomic_DNA"/>
</dbReference>
<evidence type="ECO:0000313" key="10">
    <source>
        <dbReference type="Proteomes" id="UP001457282"/>
    </source>
</evidence>
<dbReference type="PANTHER" id="PTHR31942">
    <property type="entry name" value="MLO-LIKE PROTEIN 1"/>
    <property type="match status" value="1"/>
</dbReference>
<evidence type="ECO:0008006" key="11">
    <source>
        <dbReference type="Google" id="ProtNLM"/>
    </source>
</evidence>
<dbReference type="AlphaFoldDB" id="A0AAW1WAH1"/>
<proteinExistence type="inferred from homology"/>
<dbReference type="GO" id="GO:0016020">
    <property type="term" value="C:membrane"/>
    <property type="evidence" value="ECO:0007669"/>
    <property type="project" value="UniProtKB-SubCell"/>
</dbReference>
<keyword evidence="5 8" id="KW-1133">Transmembrane helix</keyword>
<dbReference type="Pfam" id="PF03094">
    <property type="entry name" value="Mlo"/>
    <property type="match status" value="1"/>
</dbReference>
<evidence type="ECO:0000256" key="2">
    <source>
        <dbReference type="ARBA" id="ARBA00006574"/>
    </source>
</evidence>
<evidence type="ECO:0000256" key="8">
    <source>
        <dbReference type="SAM" id="Phobius"/>
    </source>
</evidence>
<dbReference type="GO" id="GO:0006952">
    <property type="term" value="P:defense response"/>
    <property type="evidence" value="ECO:0007669"/>
    <property type="project" value="UniProtKB-KW"/>
</dbReference>
<evidence type="ECO:0000256" key="6">
    <source>
        <dbReference type="ARBA" id="ARBA00023136"/>
    </source>
</evidence>
<keyword evidence="4" id="KW-0611">Plant defense</keyword>
<keyword evidence="6 8" id="KW-0472">Membrane</keyword>
<feature type="transmembrane region" description="Helical" evidence="8">
    <location>
        <begin position="148"/>
        <end position="168"/>
    </location>
</feature>
<evidence type="ECO:0000256" key="7">
    <source>
        <dbReference type="ARBA" id="ARBA00023265"/>
    </source>
</evidence>
<comment type="similarity">
    <text evidence="2">Belongs to the MLO family.</text>
</comment>
<dbReference type="Proteomes" id="UP001457282">
    <property type="component" value="Unassembled WGS sequence"/>
</dbReference>
<evidence type="ECO:0000256" key="3">
    <source>
        <dbReference type="ARBA" id="ARBA00022692"/>
    </source>
</evidence>
<evidence type="ECO:0000313" key="9">
    <source>
        <dbReference type="EMBL" id="KAK9920876.1"/>
    </source>
</evidence>
<evidence type="ECO:0000256" key="5">
    <source>
        <dbReference type="ARBA" id="ARBA00022989"/>
    </source>
</evidence>
<protein>
    <recommendedName>
        <fullName evidence="11">MLO1</fullName>
    </recommendedName>
</protein>
<accession>A0AAW1WAH1</accession>
<keyword evidence="7" id="KW-0568">Pathogenesis-related protein</keyword>
<comment type="subcellular location">
    <subcellularLocation>
        <location evidence="1">Membrane</location>
        <topology evidence="1">Multi-pass membrane protein</topology>
    </subcellularLocation>
</comment>